<protein>
    <recommendedName>
        <fullName evidence="3">Endonuclease-reverse transcriptase</fullName>
    </recommendedName>
</protein>
<proteinExistence type="predicted"/>
<dbReference type="Proteomes" id="UP001159427">
    <property type="component" value="Unassembled WGS sequence"/>
</dbReference>
<comment type="caution">
    <text evidence="1">The sequence shown here is derived from an EMBL/GenBank/DDBJ whole genome shotgun (WGS) entry which is preliminary data.</text>
</comment>
<organism evidence="1 2">
    <name type="scientific">Porites evermanni</name>
    <dbReference type="NCBI Taxonomy" id="104178"/>
    <lineage>
        <taxon>Eukaryota</taxon>
        <taxon>Metazoa</taxon>
        <taxon>Cnidaria</taxon>
        <taxon>Anthozoa</taxon>
        <taxon>Hexacorallia</taxon>
        <taxon>Scleractinia</taxon>
        <taxon>Fungiina</taxon>
        <taxon>Poritidae</taxon>
        <taxon>Porites</taxon>
    </lineage>
</organism>
<sequence length="103" mass="12256">MRCFRKLLSISYRDHITNDAVRDRIRQAIGPYDILTTVKKRKLKWFEHTILQGTVQGGRRRGRQKKRWTGLKFCNAVREAENKIKWRERVAMSVAPQRSLTTE</sequence>
<evidence type="ECO:0000313" key="1">
    <source>
        <dbReference type="EMBL" id="CAH3030521.1"/>
    </source>
</evidence>
<name>A0ABN8MLG8_9CNID</name>
<keyword evidence="2" id="KW-1185">Reference proteome</keyword>
<evidence type="ECO:0008006" key="3">
    <source>
        <dbReference type="Google" id="ProtNLM"/>
    </source>
</evidence>
<gene>
    <name evidence="1" type="ORF">PEVE_00038082</name>
</gene>
<reference evidence="1 2" key="1">
    <citation type="submission" date="2022-05" db="EMBL/GenBank/DDBJ databases">
        <authorList>
            <consortium name="Genoscope - CEA"/>
            <person name="William W."/>
        </authorList>
    </citation>
    <scope>NUCLEOTIDE SEQUENCE [LARGE SCALE GENOMIC DNA]</scope>
</reference>
<dbReference type="EMBL" id="CALNXI010000639">
    <property type="protein sequence ID" value="CAH3030521.1"/>
    <property type="molecule type" value="Genomic_DNA"/>
</dbReference>
<evidence type="ECO:0000313" key="2">
    <source>
        <dbReference type="Proteomes" id="UP001159427"/>
    </source>
</evidence>
<accession>A0ABN8MLG8</accession>